<sequence length="66" mass="7048">MGRKPKIVAMHGGLETGFFYKANPKLDLVSVGPNTHAIHSADESVELESTAKVARIIAGTLTELTK</sequence>
<dbReference type="RefSeq" id="WP_154488675.1">
    <property type="nucleotide sequence ID" value="NZ_VULN01000021.1"/>
</dbReference>
<dbReference type="Gene3D" id="3.40.630.10">
    <property type="entry name" value="Zn peptidases"/>
    <property type="match status" value="1"/>
</dbReference>
<proteinExistence type="predicted"/>
<comment type="caution">
    <text evidence="1">The sequence shown here is derived from an EMBL/GenBank/DDBJ whole genome shotgun (WGS) entry which is preliminary data.</text>
</comment>
<accession>A0A6N7W4M3</accession>
<dbReference type="GO" id="GO:0070573">
    <property type="term" value="F:metallodipeptidase activity"/>
    <property type="evidence" value="ECO:0007669"/>
    <property type="project" value="TreeGrafter"/>
</dbReference>
<name>A0A6N7W4M3_ACIFE</name>
<dbReference type="InterPro" id="IPR001160">
    <property type="entry name" value="Peptidase_M20C"/>
</dbReference>
<gene>
    <name evidence="1" type="ORF">FX155_10730</name>
</gene>
<organism evidence="1 2">
    <name type="scientific">Acidaminococcus fermentans</name>
    <dbReference type="NCBI Taxonomy" id="905"/>
    <lineage>
        <taxon>Bacteria</taxon>
        <taxon>Bacillati</taxon>
        <taxon>Bacillota</taxon>
        <taxon>Negativicutes</taxon>
        <taxon>Acidaminococcales</taxon>
        <taxon>Acidaminococcaceae</taxon>
        <taxon>Acidaminococcus</taxon>
    </lineage>
</organism>
<dbReference type="EMBL" id="VULN01000021">
    <property type="protein sequence ID" value="MSS83058.1"/>
    <property type="molecule type" value="Genomic_DNA"/>
</dbReference>
<dbReference type="OrthoDB" id="9773892at2"/>
<reference evidence="1 2" key="1">
    <citation type="submission" date="2019-08" db="EMBL/GenBank/DDBJ databases">
        <title>In-depth cultivation of the pig gut microbiome towards novel bacterial diversity and tailored functional studies.</title>
        <authorList>
            <person name="Wylensek D."/>
            <person name="Hitch T.C.A."/>
            <person name="Clavel T."/>
        </authorList>
    </citation>
    <scope>NUCLEOTIDE SEQUENCE [LARGE SCALE GENOMIC DNA]</scope>
    <source>
        <strain evidence="1 2">WCA-389-WT-5B</strain>
    </source>
</reference>
<dbReference type="AlphaFoldDB" id="A0A6N7W4M3"/>
<dbReference type="GO" id="GO:0006508">
    <property type="term" value="P:proteolysis"/>
    <property type="evidence" value="ECO:0007669"/>
    <property type="project" value="InterPro"/>
</dbReference>
<dbReference type="PANTHER" id="PTHR43501:SF1">
    <property type="entry name" value="CYTOSOL NON-SPECIFIC DIPEPTIDASE"/>
    <property type="match status" value="1"/>
</dbReference>
<dbReference type="Proteomes" id="UP000441455">
    <property type="component" value="Unassembled WGS sequence"/>
</dbReference>
<dbReference type="PANTHER" id="PTHR43501">
    <property type="entry name" value="CYTOSOL NON-SPECIFIC DIPEPTIDASE"/>
    <property type="match status" value="1"/>
</dbReference>
<evidence type="ECO:0000313" key="1">
    <source>
        <dbReference type="EMBL" id="MSS83058.1"/>
    </source>
</evidence>
<dbReference type="SUPFAM" id="SSF53187">
    <property type="entry name" value="Zn-dependent exopeptidases"/>
    <property type="match status" value="1"/>
</dbReference>
<dbReference type="PRINTS" id="PR00934">
    <property type="entry name" value="XHISDIPTASE"/>
</dbReference>
<dbReference type="GO" id="GO:0005829">
    <property type="term" value="C:cytosol"/>
    <property type="evidence" value="ECO:0007669"/>
    <property type="project" value="TreeGrafter"/>
</dbReference>
<evidence type="ECO:0000313" key="2">
    <source>
        <dbReference type="Proteomes" id="UP000441455"/>
    </source>
</evidence>
<protein>
    <submittedName>
        <fullName evidence="1">Aminoacyl-histidine dipeptidase</fullName>
    </submittedName>
</protein>